<name>A0ABV7XJC1_9GAMM</name>
<reference evidence="3" key="1">
    <citation type="journal article" date="2019" name="Int. J. Syst. Evol. Microbiol.">
        <title>The Global Catalogue of Microorganisms (GCM) 10K type strain sequencing project: providing services to taxonomists for standard genome sequencing and annotation.</title>
        <authorList>
            <consortium name="The Broad Institute Genomics Platform"/>
            <consortium name="The Broad Institute Genome Sequencing Center for Infectious Disease"/>
            <person name="Wu L."/>
            <person name="Ma J."/>
        </authorList>
    </citation>
    <scope>NUCLEOTIDE SEQUENCE [LARGE SCALE GENOMIC DNA]</scope>
    <source>
        <strain evidence="3">KCTC 42441</strain>
    </source>
</reference>
<feature type="transmembrane region" description="Helical" evidence="1">
    <location>
        <begin position="163"/>
        <end position="185"/>
    </location>
</feature>
<feature type="transmembrane region" description="Helical" evidence="1">
    <location>
        <begin position="191"/>
        <end position="211"/>
    </location>
</feature>
<feature type="transmembrane region" description="Helical" evidence="1">
    <location>
        <begin position="21"/>
        <end position="45"/>
    </location>
</feature>
<evidence type="ECO:0000313" key="3">
    <source>
        <dbReference type="Proteomes" id="UP001595705"/>
    </source>
</evidence>
<proteinExistence type="predicted"/>
<keyword evidence="1" id="KW-0472">Membrane</keyword>
<feature type="transmembrane region" description="Helical" evidence="1">
    <location>
        <begin position="223"/>
        <end position="249"/>
    </location>
</feature>
<keyword evidence="1" id="KW-1133">Transmembrane helix</keyword>
<evidence type="ECO:0000313" key="2">
    <source>
        <dbReference type="EMBL" id="MFC3716236.1"/>
    </source>
</evidence>
<evidence type="ECO:0000256" key="1">
    <source>
        <dbReference type="SAM" id="Phobius"/>
    </source>
</evidence>
<dbReference type="EMBL" id="JBHRYA010000007">
    <property type="protein sequence ID" value="MFC3716236.1"/>
    <property type="molecule type" value="Genomic_DNA"/>
</dbReference>
<feature type="transmembrane region" description="Helical" evidence="1">
    <location>
        <begin position="89"/>
        <end position="111"/>
    </location>
</feature>
<accession>A0ABV7XJC1</accession>
<keyword evidence="1" id="KW-0812">Transmembrane</keyword>
<feature type="transmembrane region" description="Helical" evidence="1">
    <location>
        <begin position="131"/>
        <end position="151"/>
    </location>
</feature>
<gene>
    <name evidence="2" type="ORF">ACFONC_08735</name>
</gene>
<comment type="caution">
    <text evidence="2">The sequence shown here is derived from an EMBL/GenBank/DDBJ whole genome shotgun (WGS) entry which is preliminary data.</text>
</comment>
<dbReference type="RefSeq" id="WP_386743346.1">
    <property type="nucleotide sequence ID" value="NZ_JBHRYA010000007.1"/>
</dbReference>
<protein>
    <submittedName>
        <fullName evidence="2">Uncharacterized protein</fullName>
    </submittedName>
</protein>
<keyword evidence="3" id="KW-1185">Reference proteome</keyword>
<organism evidence="2 3">
    <name type="scientific">Luteimonas soli</name>
    <dbReference type="NCBI Taxonomy" id="1648966"/>
    <lineage>
        <taxon>Bacteria</taxon>
        <taxon>Pseudomonadati</taxon>
        <taxon>Pseudomonadota</taxon>
        <taxon>Gammaproteobacteria</taxon>
        <taxon>Lysobacterales</taxon>
        <taxon>Lysobacteraceae</taxon>
        <taxon>Luteimonas</taxon>
    </lineage>
</organism>
<sequence length="252" mass="27141">MHDPSILPLPQAATFVPPRRRVFAASIGLLLLAAVIAGFWNSFFFRDGSGIPLKPHLVLHGTVVAAWFVLFAAQALLVSTGNVATHRRLGVLAAVVAAGVVATSLFTILHIVHNWRADGIDVDAQRGLIGLIAWGDLGALVAYVVFLVRGLRKRRQADAHRRLMLLASFSIISPALIRIAGLPAFAGIDAILLTIGGLLLLAAILVLHDLLTLRRVHRETLWGVPFFLVVHLAPAFALPGTALDAWLLALMW</sequence>
<dbReference type="Proteomes" id="UP001595705">
    <property type="component" value="Unassembled WGS sequence"/>
</dbReference>
<feature type="transmembrane region" description="Helical" evidence="1">
    <location>
        <begin position="57"/>
        <end position="77"/>
    </location>
</feature>